<dbReference type="STRING" id="455432.AWN90_32470"/>
<dbReference type="InterPro" id="IPR002469">
    <property type="entry name" value="Peptidase_S9B_N"/>
</dbReference>
<evidence type="ECO:0008006" key="5">
    <source>
        <dbReference type="Google" id="ProtNLM"/>
    </source>
</evidence>
<reference evidence="3 4" key="1">
    <citation type="submission" date="2016-04" db="EMBL/GenBank/DDBJ databases">
        <authorList>
            <person name="Evans L.H."/>
            <person name="Alamgir A."/>
            <person name="Owens N."/>
            <person name="Weber N.D."/>
            <person name="Virtaneva K."/>
            <person name="Barbian K."/>
            <person name="Babar A."/>
            <person name="Rosenke K."/>
        </authorList>
    </citation>
    <scope>NUCLEOTIDE SEQUENCE [LARGE SCALE GENOMIC DNA]</scope>
    <source>
        <strain evidence="3 4">IFM 0406</strain>
    </source>
</reference>
<evidence type="ECO:0000313" key="3">
    <source>
        <dbReference type="EMBL" id="KZM74069.1"/>
    </source>
</evidence>
<accession>A0A164N7R3</accession>
<evidence type="ECO:0000259" key="1">
    <source>
        <dbReference type="Pfam" id="PF00326"/>
    </source>
</evidence>
<dbReference type="OrthoDB" id="9812921at2"/>
<dbReference type="Gene3D" id="3.40.50.1820">
    <property type="entry name" value="alpha/beta hydrolase"/>
    <property type="match status" value="1"/>
</dbReference>
<comment type="caution">
    <text evidence="3">The sequence shown here is derived from an EMBL/GenBank/DDBJ whole genome shotgun (WGS) entry which is preliminary data.</text>
</comment>
<name>A0A164N7R3_9NOCA</name>
<dbReference type="Gene3D" id="2.140.10.30">
    <property type="entry name" value="Dipeptidylpeptidase IV, N-terminal domain"/>
    <property type="match status" value="1"/>
</dbReference>
<feature type="domain" description="Dipeptidylpeptidase IV N-terminal" evidence="2">
    <location>
        <begin position="117"/>
        <end position="434"/>
    </location>
</feature>
<dbReference type="SUPFAM" id="SSF53474">
    <property type="entry name" value="alpha/beta-Hydrolases"/>
    <property type="match status" value="1"/>
</dbReference>
<evidence type="ECO:0000259" key="2">
    <source>
        <dbReference type="Pfam" id="PF00930"/>
    </source>
</evidence>
<keyword evidence="4" id="KW-1185">Reference proteome</keyword>
<dbReference type="InterPro" id="IPR001375">
    <property type="entry name" value="Peptidase_S9_cat"/>
</dbReference>
<dbReference type="PANTHER" id="PTHR11731:SF118">
    <property type="entry name" value="BLR1971 PROTEIN"/>
    <property type="match status" value="1"/>
</dbReference>
<dbReference type="EMBL" id="LWGR01000007">
    <property type="protein sequence ID" value="KZM74069.1"/>
    <property type="molecule type" value="Genomic_DNA"/>
</dbReference>
<dbReference type="GO" id="GO:0008236">
    <property type="term" value="F:serine-type peptidase activity"/>
    <property type="evidence" value="ECO:0007669"/>
    <property type="project" value="InterPro"/>
</dbReference>
<dbReference type="Pfam" id="PF00326">
    <property type="entry name" value="Peptidase_S9"/>
    <property type="match status" value="1"/>
</dbReference>
<protein>
    <recommendedName>
        <fullName evidence="5">Prolyl oligopeptidase family serine peptidase</fullName>
    </recommendedName>
</protein>
<proteinExistence type="predicted"/>
<dbReference type="SUPFAM" id="SSF82171">
    <property type="entry name" value="DPP6 N-terminal domain-like"/>
    <property type="match status" value="1"/>
</dbReference>
<dbReference type="InterPro" id="IPR029058">
    <property type="entry name" value="AB_hydrolase_fold"/>
</dbReference>
<feature type="domain" description="Peptidase S9 prolyl oligopeptidase catalytic" evidence="1">
    <location>
        <begin position="522"/>
        <end position="715"/>
    </location>
</feature>
<gene>
    <name evidence="3" type="ORF">AWN90_32470</name>
</gene>
<evidence type="ECO:0000313" key="4">
    <source>
        <dbReference type="Proteomes" id="UP000076512"/>
    </source>
</evidence>
<dbReference type="InterPro" id="IPR050278">
    <property type="entry name" value="Serine_Prot_S9B/DPPIV"/>
</dbReference>
<dbReference type="Pfam" id="PF00930">
    <property type="entry name" value="DPPIV_N"/>
    <property type="match status" value="1"/>
</dbReference>
<dbReference type="Proteomes" id="UP000076512">
    <property type="component" value="Unassembled WGS sequence"/>
</dbReference>
<dbReference type="PANTHER" id="PTHR11731">
    <property type="entry name" value="PROTEASE FAMILY S9B,C DIPEPTIDYL-PEPTIDASE IV-RELATED"/>
    <property type="match status" value="1"/>
</dbReference>
<organism evidence="3 4">
    <name type="scientific">Nocardia terpenica</name>
    <dbReference type="NCBI Taxonomy" id="455432"/>
    <lineage>
        <taxon>Bacteria</taxon>
        <taxon>Bacillati</taxon>
        <taxon>Actinomycetota</taxon>
        <taxon>Actinomycetes</taxon>
        <taxon>Mycobacteriales</taxon>
        <taxon>Nocardiaceae</taxon>
        <taxon>Nocardia</taxon>
    </lineage>
</organism>
<sequence length="739" mass="81100">MLKHRRAELLSGLIDRYVRLEKTESFWYSTSGKAGVEYVLVDPVARTRQPAFDHDRLIAAVAAAAGRPKGSAVPYLLELEPGESALVAGPEGLWRCALDDYSCTPGRLPATAAPGESLSPDGRWTVFVRDHNLWARDEDGTEFAVTTDGAADNAYGVGPTFGQFRSVARAFGVVPGPVVRWAPDGHRLLTHRMDERDVETLHLLESTPRTGRRPVTHTYRYPMPGEPGQPQAHLVVVDLERRTVTASDGGPLHTPYVSPLSVGRAWWSPDGTTIYYLDSGRDARTQRLIALDPATGHTRTVIEESGATRVEPTQVILDPAMVHTLRNGQILWYSQRDGWGHLYRYSAAGELLNRVTTGPWAVRSIAHIDQDAEVVYFTAAGLVPADPYVRQICRVALDGTEFARLTDDSDDHTVWLPGSGAYLVDTASRVDLPPVAVVRDRSGEVVLELERGDATALAQAGWSPPERFTAKAADGVTDVYGILWRPYGFDPARCYPVIDHIYPGPQTFRAQPGFDNSWTGEPEAYAALGFVVVAVDGRGTPGRDKAFHDASYGHLDEAGGLADHVAALTELGSRYPWLDLDRVGATGSSGGGFATVRAMLEYPDFYTVGVASSGGHDYGRYLSIWGEIYHGPWDPERYEALANSRLAANLAGRLFLIHGELDDNVPIFQTFTLVDALIAANKDFDLLVVPGVGHAMFHRESYVLRRKWDFFVRHLMGAEPPAGYRLADIPMRFEPGAQF</sequence>
<dbReference type="GO" id="GO:0006508">
    <property type="term" value="P:proteolysis"/>
    <property type="evidence" value="ECO:0007669"/>
    <property type="project" value="InterPro"/>
</dbReference>
<dbReference type="AlphaFoldDB" id="A0A164N7R3"/>